<dbReference type="SFLD" id="SFLDS00001">
    <property type="entry name" value="Enolase"/>
    <property type="match status" value="1"/>
</dbReference>
<dbReference type="PANTHER" id="PTHR13794">
    <property type="entry name" value="ENOLASE SUPERFAMILY, MANDELATE RACEMASE"/>
    <property type="match status" value="1"/>
</dbReference>
<evidence type="ECO:0000313" key="5">
    <source>
        <dbReference type="EMBL" id="ETX13028.1"/>
    </source>
</evidence>
<dbReference type="EMBL" id="JALZ01000040">
    <property type="protein sequence ID" value="ETX13028.1"/>
    <property type="molecule type" value="Genomic_DNA"/>
</dbReference>
<evidence type="ECO:0000256" key="2">
    <source>
        <dbReference type="ARBA" id="ARBA00022723"/>
    </source>
</evidence>
<accession>X7ED35</accession>
<dbReference type="Gene3D" id="3.20.20.120">
    <property type="entry name" value="Enolase-like C-terminal domain"/>
    <property type="match status" value="1"/>
</dbReference>
<evidence type="ECO:0000313" key="6">
    <source>
        <dbReference type="Proteomes" id="UP000022447"/>
    </source>
</evidence>
<comment type="cofactor">
    <cofactor evidence="1">
        <name>Mg(2+)</name>
        <dbReference type="ChEBI" id="CHEBI:18420"/>
    </cofactor>
</comment>
<keyword evidence="3" id="KW-0460">Magnesium</keyword>
<proteinExistence type="predicted"/>
<dbReference type="InterPro" id="IPR029065">
    <property type="entry name" value="Enolase_C-like"/>
</dbReference>
<feature type="domain" description="Mandelate racemase/muconate lactonizing enzyme C-terminal" evidence="4">
    <location>
        <begin position="144"/>
        <end position="254"/>
    </location>
</feature>
<dbReference type="Proteomes" id="UP000022447">
    <property type="component" value="Unassembled WGS sequence"/>
</dbReference>
<dbReference type="OrthoDB" id="9802699at2"/>
<dbReference type="SUPFAM" id="SSF51604">
    <property type="entry name" value="Enolase C-terminal domain-like"/>
    <property type="match status" value="1"/>
</dbReference>
<dbReference type="Pfam" id="PF13378">
    <property type="entry name" value="MR_MLE_C"/>
    <property type="match status" value="1"/>
</dbReference>
<comment type="caution">
    <text evidence="5">The sequence shown here is derived from an EMBL/GenBank/DDBJ whole genome shotgun (WGS) entry which is preliminary data.</text>
</comment>
<sequence>MDLTITDVRAYPAYIPTELDVGPVHAKASLSCVIVEVRTADGVTGYGYTAITDEEVIATIVDTLLSDKLRGMSALDREKIAEAIYWTVSPRGQTGYGSHAASAIDLALWDILGKATGLPCWQLLGGARREVPLYVTFGFGQFDREQLADAAKYLVQDGVSRLKMVVGHHALRRQSEGENLADILAEDVARVTAVREAIGDDASIFVDANCNLDPASALWLAERLRPVGIDFFEEPVRGNDVRQMAEIRSRGTRVAAGQNEGQLFRFRDLIEGGAVDVIQPNAVICGGFTVAQKVAALAEAHQVTLANGGAFPFHNMHLHGGLMNGGLVEWHLISVEMGNAVFRNLPERNGQTLRLPDQPGLGFDVDQDALEHFAAGPHSRGRGKG</sequence>
<evidence type="ECO:0000259" key="4">
    <source>
        <dbReference type="SMART" id="SM00922"/>
    </source>
</evidence>
<keyword evidence="2" id="KW-0479">Metal-binding</keyword>
<dbReference type="InterPro" id="IPR013341">
    <property type="entry name" value="Mandelate_racemase_N_dom"/>
</dbReference>
<dbReference type="InterPro" id="IPR029017">
    <property type="entry name" value="Enolase-like_N"/>
</dbReference>
<dbReference type="GO" id="GO:0000287">
    <property type="term" value="F:magnesium ion binding"/>
    <property type="evidence" value="ECO:0007669"/>
    <property type="project" value="TreeGrafter"/>
</dbReference>
<organism evidence="5 6">
    <name type="scientific">Roseivivax halodurans JCM 10272</name>
    <dbReference type="NCBI Taxonomy" id="1449350"/>
    <lineage>
        <taxon>Bacteria</taxon>
        <taxon>Pseudomonadati</taxon>
        <taxon>Pseudomonadota</taxon>
        <taxon>Alphaproteobacteria</taxon>
        <taxon>Rhodobacterales</taxon>
        <taxon>Roseobacteraceae</taxon>
        <taxon>Roseivivax</taxon>
    </lineage>
</organism>
<dbReference type="SUPFAM" id="SSF54826">
    <property type="entry name" value="Enolase N-terminal domain-like"/>
    <property type="match status" value="1"/>
</dbReference>
<name>X7ED35_9RHOB</name>
<dbReference type="AlphaFoldDB" id="X7ED35"/>
<evidence type="ECO:0000256" key="1">
    <source>
        <dbReference type="ARBA" id="ARBA00001946"/>
    </source>
</evidence>
<dbReference type="PANTHER" id="PTHR13794:SF58">
    <property type="entry name" value="MITOCHONDRIAL ENOLASE SUPERFAMILY MEMBER 1"/>
    <property type="match status" value="1"/>
</dbReference>
<dbReference type="InterPro" id="IPR013342">
    <property type="entry name" value="Mandelate_racemase_C"/>
</dbReference>
<dbReference type="eggNOG" id="COG4948">
    <property type="taxonomic scope" value="Bacteria"/>
</dbReference>
<keyword evidence="6" id="KW-1185">Reference proteome</keyword>
<dbReference type="RefSeq" id="WP_037266127.1">
    <property type="nucleotide sequence ID" value="NZ_JALZ01000040.1"/>
</dbReference>
<dbReference type="PATRIC" id="fig|1449350.3.peg.3796"/>
<reference evidence="5 6" key="1">
    <citation type="submission" date="2014-01" db="EMBL/GenBank/DDBJ databases">
        <title>Roseivivax halodurans JCM 10272 Genome Sequencing.</title>
        <authorList>
            <person name="Lai Q."/>
            <person name="Li G."/>
            <person name="Shao Z."/>
        </authorList>
    </citation>
    <scope>NUCLEOTIDE SEQUENCE [LARGE SCALE GENOMIC DNA]</scope>
    <source>
        <strain evidence="5 6">JCM 10272</strain>
    </source>
</reference>
<dbReference type="CDD" id="cd03316">
    <property type="entry name" value="MR_like"/>
    <property type="match status" value="1"/>
</dbReference>
<dbReference type="InterPro" id="IPR046945">
    <property type="entry name" value="RHMD-like"/>
</dbReference>
<dbReference type="Pfam" id="PF02746">
    <property type="entry name" value="MR_MLE_N"/>
    <property type="match status" value="1"/>
</dbReference>
<dbReference type="GO" id="GO:0016836">
    <property type="term" value="F:hydro-lyase activity"/>
    <property type="evidence" value="ECO:0007669"/>
    <property type="project" value="TreeGrafter"/>
</dbReference>
<dbReference type="GO" id="GO:0016052">
    <property type="term" value="P:carbohydrate catabolic process"/>
    <property type="evidence" value="ECO:0007669"/>
    <property type="project" value="TreeGrafter"/>
</dbReference>
<dbReference type="SMART" id="SM00922">
    <property type="entry name" value="MR_MLE"/>
    <property type="match status" value="1"/>
</dbReference>
<evidence type="ECO:0000256" key="3">
    <source>
        <dbReference type="ARBA" id="ARBA00022842"/>
    </source>
</evidence>
<dbReference type="Gene3D" id="3.30.390.10">
    <property type="entry name" value="Enolase-like, N-terminal domain"/>
    <property type="match status" value="1"/>
</dbReference>
<gene>
    <name evidence="5" type="ORF">OCH239_14775</name>
</gene>
<dbReference type="STRING" id="1449350.OCH239_14775"/>
<protein>
    <submittedName>
        <fullName evidence="5">Mandelate racemase</fullName>
    </submittedName>
</protein>
<dbReference type="InterPro" id="IPR036849">
    <property type="entry name" value="Enolase-like_C_sf"/>
</dbReference>